<reference evidence="1" key="1">
    <citation type="submission" date="2021-11" db="EMBL/GenBank/DDBJ databases">
        <title>Study of the species diversity of bacterial strains isolated from a unique natural object - Shulgan-Tash cave (Bashkiria).</title>
        <authorList>
            <person name="Sazanova A.L."/>
            <person name="Chirak E.R."/>
            <person name="Safronova V.I."/>
        </authorList>
    </citation>
    <scope>NUCLEOTIDE SEQUENCE</scope>
    <source>
        <strain evidence="1">P1</strain>
    </source>
</reference>
<dbReference type="EMBL" id="CP087977">
    <property type="protein sequence ID" value="UUZ44563.1"/>
    <property type="molecule type" value="Genomic_DNA"/>
</dbReference>
<evidence type="ECO:0000313" key="1">
    <source>
        <dbReference type="EMBL" id="UUZ44563.1"/>
    </source>
</evidence>
<dbReference type="Proteomes" id="UP001059663">
    <property type="component" value="Chromosome"/>
</dbReference>
<proteinExistence type="predicted"/>
<evidence type="ECO:0000313" key="2">
    <source>
        <dbReference type="Proteomes" id="UP001059663"/>
    </source>
</evidence>
<organism evidence="1 2">
    <name type="scientific">Janibacter limosus</name>
    <dbReference type="NCBI Taxonomy" id="53458"/>
    <lineage>
        <taxon>Bacteria</taxon>
        <taxon>Bacillati</taxon>
        <taxon>Actinomycetota</taxon>
        <taxon>Actinomycetes</taxon>
        <taxon>Micrococcales</taxon>
        <taxon>Intrasporangiaceae</taxon>
        <taxon>Janibacter</taxon>
    </lineage>
</organism>
<name>A0AC61U3J3_9MICO</name>
<sequence length="124" mass="13283">MAFAEWYWGQSGVALETGSTEAMKSASTGCVPCDKFVSLVNQDTNKGLRAAKNPITITTSAAAETADGKSDEAVKLTVKQAKYDLVDSKGTAQSSAGAADYNLIVYVDWEDGKWTVIDMYQILT</sequence>
<accession>A0AC61U3J3</accession>
<gene>
    <name evidence="1" type="ORF">LP422_19695</name>
</gene>
<protein>
    <submittedName>
        <fullName evidence="1">DUF6318 family protein</fullName>
    </submittedName>
</protein>